<protein>
    <submittedName>
        <fullName evidence="2">Uncharacterized protein</fullName>
    </submittedName>
</protein>
<organism evidence="2 3">
    <name type="scientific">Prunus dulcis</name>
    <name type="common">Almond</name>
    <name type="synonym">Amygdalus dulcis</name>
    <dbReference type="NCBI Taxonomy" id="3755"/>
    <lineage>
        <taxon>Eukaryota</taxon>
        <taxon>Viridiplantae</taxon>
        <taxon>Streptophyta</taxon>
        <taxon>Embryophyta</taxon>
        <taxon>Tracheophyta</taxon>
        <taxon>Spermatophyta</taxon>
        <taxon>Magnoliopsida</taxon>
        <taxon>eudicotyledons</taxon>
        <taxon>Gunneridae</taxon>
        <taxon>Pentapetalae</taxon>
        <taxon>rosids</taxon>
        <taxon>fabids</taxon>
        <taxon>Rosales</taxon>
        <taxon>Rosaceae</taxon>
        <taxon>Amygdaloideae</taxon>
        <taxon>Amygdaleae</taxon>
        <taxon>Prunus</taxon>
    </lineage>
</organism>
<feature type="compositionally biased region" description="Basic and acidic residues" evidence="1">
    <location>
        <begin position="54"/>
        <end position="68"/>
    </location>
</feature>
<accession>A0AAD4W2S2</accession>
<dbReference type="AlphaFoldDB" id="A0AAD4W2S2"/>
<dbReference type="EMBL" id="JAJFAZ020000004">
    <property type="protein sequence ID" value="KAI5335855.1"/>
    <property type="molecule type" value="Genomic_DNA"/>
</dbReference>
<evidence type="ECO:0000313" key="2">
    <source>
        <dbReference type="EMBL" id="KAI5335855.1"/>
    </source>
</evidence>
<evidence type="ECO:0000256" key="1">
    <source>
        <dbReference type="SAM" id="MobiDB-lite"/>
    </source>
</evidence>
<gene>
    <name evidence="2" type="ORF">L3X38_025989</name>
</gene>
<name>A0AAD4W2S2_PRUDU</name>
<feature type="region of interest" description="Disordered" evidence="1">
    <location>
        <begin position="48"/>
        <end position="95"/>
    </location>
</feature>
<sequence>MATVSKNTSSTLIVLTPKKSNTTRFVQIMIGSIPVNMYHIDSVLMTSTNETSEESQKDNSVKNAEVQRPKPPSSLRAHVVESTSQEVYPCSSKGKSKAIIMKRKVVNIPHPQR</sequence>
<comment type="caution">
    <text evidence="2">The sequence shown here is derived from an EMBL/GenBank/DDBJ whole genome shotgun (WGS) entry which is preliminary data.</text>
</comment>
<keyword evidence="3" id="KW-1185">Reference proteome</keyword>
<evidence type="ECO:0000313" key="3">
    <source>
        <dbReference type="Proteomes" id="UP001054821"/>
    </source>
</evidence>
<reference evidence="2 3" key="1">
    <citation type="journal article" date="2022" name="G3 (Bethesda)">
        <title>Whole-genome sequence and methylome profiling of the almond [Prunus dulcis (Mill.) D.A. Webb] cultivar 'Nonpareil'.</title>
        <authorList>
            <person name="D'Amico-Willman K.M."/>
            <person name="Ouma W.Z."/>
            <person name="Meulia T."/>
            <person name="Sideli G.M."/>
            <person name="Gradziel T.M."/>
            <person name="Fresnedo-Ramirez J."/>
        </authorList>
    </citation>
    <scope>NUCLEOTIDE SEQUENCE [LARGE SCALE GENOMIC DNA]</scope>
    <source>
        <strain evidence="2">Clone GOH B32 T37-40</strain>
    </source>
</reference>
<proteinExistence type="predicted"/>
<dbReference type="Proteomes" id="UP001054821">
    <property type="component" value="Chromosome 4"/>
</dbReference>